<keyword evidence="3" id="KW-1185">Reference proteome</keyword>
<feature type="compositionally biased region" description="Basic residues" evidence="1">
    <location>
        <begin position="36"/>
        <end position="48"/>
    </location>
</feature>
<sequence>MSIIKLSHGFPNLHLFLSSMNSYFNTGKRTSSVGKTRLRPQNKRKGTNRGRSVDIADRATHIIRLRKTIPADPQTSANSHPPGSYNRWLRCSVRPQTSSSLFRSIKRD</sequence>
<evidence type="ECO:0000313" key="2">
    <source>
        <dbReference type="EMBL" id="KAF7277973.1"/>
    </source>
</evidence>
<proteinExistence type="predicted"/>
<dbReference type="Proteomes" id="UP000625711">
    <property type="component" value="Unassembled WGS sequence"/>
</dbReference>
<reference evidence="2" key="1">
    <citation type="submission" date="2020-08" db="EMBL/GenBank/DDBJ databases">
        <title>Genome sequencing and assembly of the red palm weevil Rhynchophorus ferrugineus.</title>
        <authorList>
            <person name="Dias G.B."/>
            <person name="Bergman C.M."/>
            <person name="Manee M."/>
        </authorList>
    </citation>
    <scope>NUCLEOTIDE SEQUENCE</scope>
    <source>
        <strain evidence="2">AA-2017</strain>
        <tissue evidence="2">Whole larva</tissue>
    </source>
</reference>
<name>A0A834IHG9_RHYFE</name>
<gene>
    <name evidence="2" type="ORF">GWI33_008972</name>
</gene>
<dbReference type="EMBL" id="JAACXV010000410">
    <property type="protein sequence ID" value="KAF7277973.1"/>
    <property type="molecule type" value="Genomic_DNA"/>
</dbReference>
<accession>A0A834IHG9</accession>
<evidence type="ECO:0000256" key="1">
    <source>
        <dbReference type="SAM" id="MobiDB-lite"/>
    </source>
</evidence>
<feature type="compositionally biased region" description="Basic and acidic residues" evidence="1">
    <location>
        <begin position="51"/>
        <end position="60"/>
    </location>
</feature>
<comment type="caution">
    <text evidence="2">The sequence shown here is derived from an EMBL/GenBank/DDBJ whole genome shotgun (WGS) entry which is preliminary data.</text>
</comment>
<feature type="region of interest" description="Disordered" evidence="1">
    <location>
        <begin position="27"/>
        <end position="88"/>
    </location>
</feature>
<organism evidence="2 3">
    <name type="scientific">Rhynchophorus ferrugineus</name>
    <name type="common">Red palm weevil</name>
    <name type="synonym">Curculio ferrugineus</name>
    <dbReference type="NCBI Taxonomy" id="354439"/>
    <lineage>
        <taxon>Eukaryota</taxon>
        <taxon>Metazoa</taxon>
        <taxon>Ecdysozoa</taxon>
        <taxon>Arthropoda</taxon>
        <taxon>Hexapoda</taxon>
        <taxon>Insecta</taxon>
        <taxon>Pterygota</taxon>
        <taxon>Neoptera</taxon>
        <taxon>Endopterygota</taxon>
        <taxon>Coleoptera</taxon>
        <taxon>Polyphaga</taxon>
        <taxon>Cucujiformia</taxon>
        <taxon>Curculionidae</taxon>
        <taxon>Dryophthorinae</taxon>
        <taxon>Rhynchophorus</taxon>
    </lineage>
</organism>
<protein>
    <submittedName>
        <fullName evidence="2">Uncharacterized protein</fullName>
    </submittedName>
</protein>
<dbReference type="AlphaFoldDB" id="A0A834IHG9"/>
<evidence type="ECO:0000313" key="3">
    <source>
        <dbReference type="Proteomes" id="UP000625711"/>
    </source>
</evidence>